<dbReference type="InterPro" id="IPR050109">
    <property type="entry name" value="HTH-type_TetR-like_transc_reg"/>
</dbReference>
<comment type="caution">
    <text evidence="5">The sequence shown here is derived from an EMBL/GenBank/DDBJ whole genome shotgun (WGS) entry which is preliminary data.</text>
</comment>
<gene>
    <name evidence="5" type="ORF">ACFPIE_05520</name>
</gene>
<dbReference type="Gene3D" id="1.10.357.10">
    <property type="entry name" value="Tetracycline Repressor, domain 2"/>
    <property type="match status" value="1"/>
</dbReference>
<dbReference type="PROSITE" id="PS50977">
    <property type="entry name" value="HTH_TETR_2"/>
    <property type="match status" value="1"/>
</dbReference>
<dbReference type="InterPro" id="IPR001647">
    <property type="entry name" value="HTH_TetR"/>
</dbReference>
<evidence type="ECO:0000256" key="3">
    <source>
        <dbReference type="SAM" id="MobiDB-lite"/>
    </source>
</evidence>
<evidence type="ECO:0000313" key="6">
    <source>
        <dbReference type="Proteomes" id="UP001596152"/>
    </source>
</evidence>
<sequence length="216" mass="23761">MQAHADTRRGGAGADTTSAADPRRDNIVREARRHFMAEGYASTRIEPIARAAAVSTATLYGYFPSKADLFAAVIADASDDFSEQMKSVRCDEGDARTRLTRFAVAYAGFMGDPFVRSVFRLVMAERPRFRDVAMSFFERGRHDFGLPLIEALTDLSASGDLRFDKASWAAGQLMGMIEHPVFFMPLVTGDEVQATRTTEAIAADAVETFLSHYAAR</sequence>
<evidence type="ECO:0000256" key="2">
    <source>
        <dbReference type="PROSITE-ProRule" id="PRU00335"/>
    </source>
</evidence>
<keyword evidence="6" id="KW-1185">Reference proteome</keyword>
<dbReference type="Proteomes" id="UP001596152">
    <property type="component" value="Unassembled WGS sequence"/>
</dbReference>
<dbReference type="PANTHER" id="PTHR30055">
    <property type="entry name" value="HTH-TYPE TRANSCRIPTIONAL REGULATOR RUTR"/>
    <property type="match status" value="1"/>
</dbReference>
<proteinExistence type="predicted"/>
<evidence type="ECO:0000259" key="4">
    <source>
        <dbReference type="PROSITE" id="PS50977"/>
    </source>
</evidence>
<dbReference type="Gene3D" id="1.10.10.60">
    <property type="entry name" value="Homeodomain-like"/>
    <property type="match status" value="1"/>
</dbReference>
<keyword evidence="1 2" id="KW-0238">DNA-binding</keyword>
<feature type="domain" description="HTH tetR-type" evidence="4">
    <location>
        <begin position="21"/>
        <end position="81"/>
    </location>
</feature>
<dbReference type="Pfam" id="PF14246">
    <property type="entry name" value="TetR_C_7"/>
    <property type="match status" value="1"/>
</dbReference>
<organism evidence="5 6">
    <name type="scientific">Brevundimonas staleyi</name>
    <dbReference type="NCBI Taxonomy" id="74326"/>
    <lineage>
        <taxon>Bacteria</taxon>
        <taxon>Pseudomonadati</taxon>
        <taxon>Pseudomonadota</taxon>
        <taxon>Alphaproteobacteria</taxon>
        <taxon>Caulobacterales</taxon>
        <taxon>Caulobacteraceae</taxon>
        <taxon>Brevundimonas</taxon>
    </lineage>
</organism>
<dbReference type="InterPro" id="IPR036271">
    <property type="entry name" value="Tet_transcr_reg_TetR-rel_C_sf"/>
</dbReference>
<dbReference type="PANTHER" id="PTHR30055:SF146">
    <property type="entry name" value="HTH-TYPE TRANSCRIPTIONAL DUAL REGULATOR CECR"/>
    <property type="match status" value="1"/>
</dbReference>
<dbReference type="SUPFAM" id="SSF46689">
    <property type="entry name" value="Homeodomain-like"/>
    <property type="match status" value="1"/>
</dbReference>
<feature type="DNA-binding region" description="H-T-H motif" evidence="2">
    <location>
        <begin position="44"/>
        <end position="63"/>
    </location>
</feature>
<dbReference type="InterPro" id="IPR009057">
    <property type="entry name" value="Homeodomain-like_sf"/>
</dbReference>
<dbReference type="Pfam" id="PF00440">
    <property type="entry name" value="TetR_N"/>
    <property type="match status" value="1"/>
</dbReference>
<feature type="region of interest" description="Disordered" evidence="3">
    <location>
        <begin position="1"/>
        <end position="25"/>
    </location>
</feature>
<dbReference type="PRINTS" id="PR00455">
    <property type="entry name" value="HTHTETR"/>
</dbReference>
<accession>A0ABW0FQ77</accession>
<dbReference type="SUPFAM" id="SSF48498">
    <property type="entry name" value="Tetracyclin repressor-like, C-terminal domain"/>
    <property type="match status" value="1"/>
</dbReference>
<name>A0ABW0FQ77_9CAUL</name>
<dbReference type="EMBL" id="JBHSLF010000011">
    <property type="protein sequence ID" value="MFC5343366.1"/>
    <property type="molecule type" value="Genomic_DNA"/>
</dbReference>
<dbReference type="RefSeq" id="WP_376866420.1">
    <property type="nucleotide sequence ID" value="NZ_JBHSLF010000011.1"/>
</dbReference>
<evidence type="ECO:0000313" key="5">
    <source>
        <dbReference type="EMBL" id="MFC5343366.1"/>
    </source>
</evidence>
<protein>
    <submittedName>
        <fullName evidence="5">TetR/AcrR family transcriptional regulator</fullName>
    </submittedName>
</protein>
<evidence type="ECO:0000256" key="1">
    <source>
        <dbReference type="ARBA" id="ARBA00023125"/>
    </source>
</evidence>
<dbReference type="InterPro" id="IPR039536">
    <property type="entry name" value="TetR_C_Proteobacteria"/>
</dbReference>
<reference evidence="6" key="1">
    <citation type="journal article" date="2019" name="Int. J. Syst. Evol. Microbiol.">
        <title>The Global Catalogue of Microorganisms (GCM) 10K type strain sequencing project: providing services to taxonomists for standard genome sequencing and annotation.</title>
        <authorList>
            <consortium name="The Broad Institute Genomics Platform"/>
            <consortium name="The Broad Institute Genome Sequencing Center for Infectious Disease"/>
            <person name="Wu L."/>
            <person name="Ma J."/>
        </authorList>
    </citation>
    <scope>NUCLEOTIDE SEQUENCE [LARGE SCALE GENOMIC DNA]</scope>
    <source>
        <strain evidence="6">JCM 12125</strain>
    </source>
</reference>